<dbReference type="AlphaFoldDB" id="A0A934INH1"/>
<reference evidence="5" key="1">
    <citation type="submission" date="2020-12" db="EMBL/GenBank/DDBJ databases">
        <title>Bacterial taxonomy.</title>
        <authorList>
            <person name="Pan X."/>
        </authorList>
    </citation>
    <scope>NUCLEOTIDE SEQUENCE</scope>
    <source>
        <strain evidence="5">B2012</strain>
    </source>
</reference>
<evidence type="ECO:0000313" key="5">
    <source>
        <dbReference type="EMBL" id="MBJ3774639.1"/>
    </source>
</evidence>
<dbReference type="GO" id="GO:0005737">
    <property type="term" value="C:cytoplasm"/>
    <property type="evidence" value="ECO:0007669"/>
    <property type="project" value="TreeGrafter"/>
</dbReference>
<dbReference type="PANTHER" id="PTHR45953">
    <property type="entry name" value="IDURONATE 2-SULFATASE"/>
    <property type="match status" value="1"/>
</dbReference>
<gene>
    <name evidence="5" type="ORF">JCR33_03015</name>
</gene>
<evidence type="ECO:0000256" key="2">
    <source>
        <dbReference type="ARBA" id="ARBA00022801"/>
    </source>
</evidence>
<keyword evidence="6" id="KW-1185">Reference proteome</keyword>
<dbReference type="PANTHER" id="PTHR45953:SF1">
    <property type="entry name" value="IDURONATE 2-SULFATASE"/>
    <property type="match status" value="1"/>
</dbReference>
<dbReference type="SUPFAM" id="SSF53649">
    <property type="entry name" value="Alkaline phosphatase-like"/>
    <property type="match status" value="1"/>
</dbReference>
<dbReference type="Gene3D" id="3.40.720.10">
    <property type="entry name" value="Alkaline Phosphatase, subunit A"/>
    <property type="match status" value="1"/>
</dbReference>
<evidence type="ECO:0000256" key="3">
    <source>
        <dbReference type="SAM" id="MobiDB-lite"/>
    </source>
</evidence>
<dbReference type="InterPro" id="IPR017850">
    <property type="entry name" value="Alkaline_phosphatase_core_sf"/>
</dbReference>
<dbReference type="GO" id="GO:0008484">
    <property type="term" value="F:sulfuric ester hydrolase activity"/>
    <property type="evidence" value="ECO:0007669"/>
    <property type="project" value="TreeGrafter"/>
</dbReference>
<dbReference type="Proteomes" id="UP000609531">
    <property type="component" value="Unassembled WGS sequence"/>
</dbReference>
<dbReference type="GO" id="GO:0046872">
    <property type="term" value="F:metal ion binding"/>
    <property type="evidence" value="ECO:0007669"/>
    <property type="project" value="UniProtKB-KW"/>
</dbReference>
<organism evidence="5 6">
    <name type="scientific">Acuticoccus mangrovi</name>
    <dbReference type="NCBI Taxonomy" id="2796142"/>
    <lineage>
        <taxon>Bacteria</taxon>
        <taxon>Pseudomonadati</taxon>
        <taxon>Pseudomonadota</taxon>
        <taxon>Alphaproteobacteria</taxon>
        <taxon>Hyphomicrobiales</taxon>
        <taxon>Amorphaceae</taxon>
        <taxon>Acuticoccus</taxon>
    </lineage>
</organism>
<proteinExistence type="predicted"/>
<sequence>MADAKNLLFIFSDQHARHVTGAYGDPVVATPTLDRLAREGVTFDGCYCPSPICVPSRMAMLTGRWPFRQGCWTNDDILPSSLPTWLHAMGAGGHRPTLIGRLHAIGPDQLHGYAEREVGEHSPNYPGPPRHDLGPLAGANDPDPRSRSASGPGMSAYQAKDEAVTAAAVDWLEQCGREPFCLTVGLMLPHPPYVADAEAYALYEGRVPPPTRRVPDNEHAFHAWWRRDRGIGLPDAAAEARARTAYYGLVHRMDEMMGRLLATLERLGVLDETLVVYASDHGDHIGERGLFWKHTFFDESAAVPLLMRLPGVLPAGERRGAVVNLIDLSQTMLEAMGAPSLPNADGVSFWRHAQDAAAPWFDETFCEYCTDPVPYWTGGRAVQQRMIRRGRYKLSLYDAEPPLLFDLEADPGETRDLADHPAYDTVRRQLEHRLGEGWDAQEIARRMRAARLDKDILAAWARTVRPVSQHVWAFDPAINALAVR</sequence>
<comment type="caution">
    <text evidence="5">The sequence shown here is derived from an EMBL/GenBank/DDBJ whole genome shotgun (WGS) entry which is preliminary data.</text>
</comment>
<protein>
    <submittedName>
        <fullName evidence="5">Sulfatase-like hydrolase/transferase</fullName>
    </submittedName>
</protein>
<name>A0A934INH1_9HYPH</name>
<evidence type="ECO:0000259" key="4">
    <source>
        <dbReference type="Pfam" id="PF00884"/>
    </source>
</evidence>
<feature type="region of interest" description="Disordered" evidence="3">
    <location>
        <begin position="118"/>
        <end position="157"/>
    </location>
</feature>
<feature type="domain" description="Sulfatase N-terminal" evidence="4">
    <location>
        <begin position="5"/>
        <end position="338"/>
    </location>
</feature>
<evidence type="ECO:0000256" key="1">
    <source>
        <dbReference type="ARBA" id="ARBA00022723"/>
    </source>
</evidence>
<keyword evidence="2 5" id="KW-0378">Hydrolase</keyword>
<keyword evidence="1" id="KW-0479">Metal-binding</keyword>
<evidence type="ECO:0000313" key="6">
    <source>
        <dbReference type="Proteomes" id="UP000609531"/>
    </source>
</evidence>
<dbReference type="Pfam" id="PF00884">
    <property type="entry name" value="Sulfatase"/>
    <property type="match status" value="1"/>
</dbReference>
<dbReference type="InterPro" id="IPR000917">
    <property type="entry name" value="Sulfatase_N"/>
</dbReference>
<accession>A0A934INH1</accession>
<dbReference type="RefSeq" id="WP_198880505.1">
    <property type="nucleotide sequence ID" value="NZ_JAEKJA010000001.1"/>
</dbReference>
<dbReference type="EMBL" id="JAEKJA010000001">
    <property type="protein sequence ID" value="MBJ3774639.1"/>
    <property type="molecule type" value="Genomic_DNA"/>
</dbReference>
<dbReference type="CDD" id="cd16037">
    <property type="entry name" value="sulfatase_like"/>
    <property type="match status" value="1"/>
</dbReference>